<keyword evidence="4" id="KW-1185">Reference proteome</keyword>
<evidence type="ECO:0000313" key="4">
    <source>
        <dbReference type="Proteomes" id="UP000270296"/>
    </source>
</evidence>
<proteinExistence type="predicted"/>
<accession>A0A183IDH2</accession>
<dbReference type="InterPro" id="IPR015422">
    <property type="entry name" value="PyrdxlP-dep_Trfase_small"/>
</dbReference>
<dbReference type="SUPFAM" id="SSF53383">
    <property type="entry name" value="PLP-dependent transferases"/>
    <property type="match status" value="1"/>
</dbReference>
<dbReference type="Pfam" id="PF00266">
    <property type="entry name" value="Aminotran_5"/>
    <property type="match status" value="2"/>
</dbReference>
<organism evidence="5">
    <name type="scientific">Soboliphyme baturini</name>
    <dbReference type="NCBI Taxonomy" id="241478"/>
    <lineage>
        <taxon>Eukaryota</taxon>
        <taxon>Metazoa</taxon>
        <taxon>Ecdysozoa</taxon>
        <taxon>Nematoda</taxon>
        <taxon>Enoplea</taxon>
        <taxon>Dorylaimia</taxon>
        <taxon>Dioctophymatida</taxon>
        <taxon>Dioctophymatoidea</taxon>
        <taxon>Soboliphymatidae</taxon>
        <taxon>Soboliphyme</taxon>
    </lineage>
</organism>
<feature type="domain" description="Aminotransferase class V" evidence="1">
    <location>
        <begin position="6"/>
        <end position="87"/>
    </location>
</feature>
<dbReference type="Proteomes" id="UP000270296">
    <property type="component" value="Unassembled WGS sequence"/>
</dbReference>
<dbReference type="PANTHER" id="PTHR14237">
    <property type="entry name" value="MOLYBDOPTERIN COFACTOR SULFURASE MOSC"/>
    <property type="match status" value="1"/>
</dbReference>
<dbReference type="WBParaSite" id="SBAD_0000175401-mRNA-1">
    <property type="protein sequence ID" value="SBAD_0000175401-mRNA-1"/>
    <property type="gene ID" value="SBAD_0000175401"/>
</dbReference>
<evidence type="ECO:0000259" key="2">
    <source>
        <dbReference type="Pfam" id="PF03476"/>
    </source>
</evidence>
<protein>
    <submittedName>
        <fullName evidence="5">MCS</fullName>
    </submittedName>
</protein>
<dbReference type="EMBL" id="UZAM01006906">
    <property type="protein sequence ID" value="VDO95089.1"/>
    <property type="molecule type" value="Genomic_DNA"/>
</dbReference>
<dbReference type="InterPro" id="IPR015424">
    <property type="entry name" value="PyrdxlP-dep_Trfase"/>
</dbReference>
<evidence type="ECO:0000313" key="3">
    <source>
        <dbReference type="EMBL" id="VDO95089.1"/>
    </source>
</evidence>
<dbReference type="InterPro" id="IPR000192">
    <property type="entry name" value="Aminotrans_V_dom"/>
</dbReference>
<sequence length="605" mass="67093">MNPDLIYLDNAGAPRCSSDLLEAILKDTVAAGYGNPHSRNNLSMSTSEVISRTRIRILSHFNTTSKDYSVIFTSGATAALKLLAETFPWQPSCSHCCGHQTADCASRTSLFQVSGNQLPSGSLFAYLLDNHTSVIGMREYALDAGASVICLKETDVQRLLLQSADLCPRCDCRALFVYPGQSNFCGRKYPSKWITAIQQRSLNGASWSVCVDAAALLSCDTVDLSRYPADFVALSFYKIFGYPTGIGALLVKNNVASCMKKKYFGGGSVFAYLPSSRFCKPRDSIEERFEDGTVPFQQIASLNLGFDEFNNKGGGASSIKHYVFRLTKLVYDFLSSLKHFNGAPVARLYCCTDFESCDRQGGIVNFNLKSVNGSWIGYSTIEKLADACGVCLRSGCFCNIGACQQHLDLSDEEVVQNYEHGKRCGDQVDIVNGKPVGSVRVSFGWLSTEADVDAFFRFITSCFVERSFPHPSSWSAVCHQEIFYDCSEEHVVDTIESSMKLSSIFFYPVKSCRPVRVDHWLVTRNGLLFDRHWMIVDASNACVTLKQLPSLVAVQPLMDLKERTLELSAVNKIGDFEKLHVRIDAANDPYAKNVETKVCLRRYGY</sequence>
<dbReference type="InterPro" id="IPR005303">
    <property type="entry name" value="MOCOS_middle"/>
</dbReference>
<dbReference type="GO" id="GO:0043545">
    <property type="term" value="P:molybdopterin cofactor metabolic process"/>
    <property type="evidence" value="ECO:0007669"/>
    <property type="project" value="TreeGrafter"/>
</dbReference>
<dbReference type="Gene3D" id="3.90.1150.10">
    <property type="entry name" value="Aspartate Aminotransferase, domain 1"/>
    <property type="match status" value="1"/>
</dbReference>
<feature type="domain" description="Aminotransferase class V" evidence="1">
    <location>
        <begin position="118"/>
        <end position="455"/>
    </location>
</feature>
<dbReference type="SUPFAM" id="SSF141673">
    <property type="entry name" value="MOSC N-terminal domain-like"/>
    <property type="match status" value="1"/>
</dbReference>
<dbReference type="Pfam" id="PF03476">
    <property type="entry name" value="MOSC_N"/>
    <property type="match status" value="1"/>
</dbReference>
<evidence type="ECO:0000313" key="5">
    <source>
        <dbReference type="WBParaSite" id="SBAD_0000175401-mRNA-1"/>
    </source>
</evidence>
<name>A0A183IDH2_9BILA</name>
<dbReference type="AlphaFoldDB" id="A0A183IDH2"/>
<dbReference type="GO" id="GO:0008265">
    <property type="term" value="F:molybdenum cofactor sulfurtransferase activity"/>
    <property type="evidence" value="ECO:0007669"/>
    <property type="project" value="TreeGrafter"/>
</dbReference>
<feature type="domain" description="Molybdenum cofactor sulfurase middle" evidence="2">
    <location>
        <begin position="499"/>
        <end position="585"/>
    </location>
</feature>
<reference evidence="3 4" key="2">
    <citation type="submission" date="2018-11" db="EMBL/GenBank/DDBJ databases">
        <authorList>
            <consortium name="Pathogen Informatics"/>
        </authorList>
    </citation>
    <scope>NUCLEOTIDE SEQUENCE [LARGE SCALE GENOMIC DNA]</scope>
</reference>
<dbReference type="PANTHER" id="PTHR14237:SF80">
    <property type="entry name" value="MOLYBDENUM COFACTOR SULFURASE"/>
    <property type="match status" value="1"/>
</dbReference>
<reference evidence="5" key="1">
    <citation type="submission" date="2016-06" db="UniProtKB">
        <authorList>
            <consortium name="WormBaseParasite"/>
        </authorList>
    </citation>
    <scope>IDENTIFICATION</scope>
</reference>
<dbReference type="Gene3D" id="3.40.640.10">
    <property type="entry name" value="Type I PLP-dependent aspartate aminotransferase-like (Major domain)"/>
    <property type="match status" value="1"/>
</dbReference>
<evidence type="ECO:0000259" key="1">
    <source>
        <dbReference type="Pfam" id="PF00266"/>
    </source>
</evidence>
<gene>
    <name evidence="3" type="ORF">SBAD_LOCUS1666</name>
</gene>
<dbReference type="OrthoDB" id="420046at2759"/>
<dbReference type="InterPro" id="IPR015421">
    <property type="entry name" value="PyrdxlP-dep_Trfase_major"/>
</dbReference>